<dbReference type="SUPFAM" id="SSF81383">
    <property type="entry name" value="F-box domain"/>
    <property type="match status" value="1"/>
</dbReference>
<name>A0A8H7LUF3_9AGAM</name>
<evidence type="ECO:0000259" key="1">
    <source>
        <dbReference type="PROSITE" id="PS50181"/>
    </source>
</evidence>
<evidence type="ECO:0000313" key="2">
    <source>
        <dbReference type="EMBL" id="KAF8706072.1"/>
    </source>
</evidence>
<dbReference type="EMBL" id="JACYCD010000052">
    <property type="protein sequence ID" value="KAF8706072.1"/>
    <property type="molecule type" value="Genomic_DNA"/>
</dbReference>
<sequence>MSILLCLPEEIMLHVLVLLGPSDVRSCRMLCRALNNLVAGSPQLLFSLALDSLGYTYPSVPRPDLTPFESLKLLKDHYHNWLHPNNIKPTKYGLRARSTSSKYVGGVYAQSIGASSFLGMNSVISGLEFYQVPSRNSGTEFKYWHLDMNQRVHDYIFDPDQDLLILLELPNPTTQYSATCTVHLRTMGENKVHPRALAPIMTADFTNNEGFEGSVPNWSYHFEIMGELLGILFRSRSRELASWVIIWDWVRGIEVTRTPSVGGWHSSFILLDQRALLLPRSNDPRYVGNLTKSSTFGSIEVLRFDPKTNTSTPPRVVSTFCLPSSNQKYVRSTLKIRCTPNVRPMDWSRGAPKAYEPSSEYPLIAIDVNLSQFQGTAQINESAGILYVPTSTFLHSERYSEDSSRLQTFIKNFYTSSVLEVPWYKWAHHTSWVDTGNTQPHNGCLMYGCRTGTLSNRVGMMDPANEIHLLDFNHRRLKKVQPELPKILEMNVETGYLGLVFNNGNSFAEAEYTETTLEVEDGVDTFDEVILDDEHVIVVRKASDSLEMHLLPPLTQTS</sequence>
<gene>
    <name evidence="2" type="ORF">RHS03_05234</name>
</gene>
<dbReference type="OrthoDB" id="2745718at2759"/>
<reference evidence="2" key="1">
    <citation type="submission" date="2020-09" db="EMBL/GenBank/DDBJ databases">
        <title>Comparative genome analyses of four rice-infecting Rhizoctonia solani isolates reveal extensive enrichment of homogalacturonan modification genes.</title>
        <authorList>
            <person name="Lee D.-Y."/>
            <person name="Jeon J."/>
            <person name="Kim K.-T."/>
            <person name="Cheong K."/>
            <person name="Song H."/>
            <person name="Choi G."/>
            <person name="Ko J."/>
            <person name="Opiyo S.O."/>
            <person name="Zuo S."/>
            <person name="Madhav S."/>
            <person name="Lee Y.-H."/>
            <person name="Wang G.-L."/>
        </authorList>
    </citation>
    <scope>NUCLEOTIDE SEQUENCE</scope>
    <source>
        <strain evidence="2">AG1-IA WGL</strain>
    </source>
</reference>
<proteinExistence type="predicted"/>
<dbReference type="InterPro" id="IPR001810">
    <property type="entry name" value="F-box_dom"/>
</dbReference>
<feature type="domain" description="F-box" evidence="1">
    <location>
        <begin position="1"/>
        <end position="49"/>
    </location>
</feature>
<protein>
    <recommendedName>
        <fullName evidence="1">F-box domain-containing protein</fullName>
    </recommendedName>
</protein>
<dbReference type="InterPro" id="IPR036047">
    <property type="entry name" value="F-box-like_dom_sf"/>
</dbReference>
<dbReference type="PROSITE" id="PS50181">
    <property type="entry name" value="FBOX"/>
    <property type="match status" value="1"/>
</dbReference>
<dbReference type="AlphaFoldDB" id="A0A8H7LUF3"/>
<organism evidence="2 3">
    <name type="scientific">Rhizoctonia solani</name>
    <dbReference type="NCBI Taxonomy" id="456999"/>
    <lineage>
        <taxon>Eukaryota</taxon>
        <taxon>Fungi</taxon>
        <taxon>Dikarya</taxon>
        <taxon>Basidiomycota</taxon>
        <taxon>Agaricomycotina</taxon>
        <taxon>Agaricomycetes</taxon>
        <taxon>Cantharellales</taxon>
        <taxon>Ceratobasidiaceae</taxon>
        <taxon>Rhizoctonia</taxon>
    </lineage>
</organism>
<accession>A0A8H7LUF3</accession>
<dbReference type="Pfam" id="PF00646">
    <property type="entry name" value="F-box"/>
    <property type="match status" value="1"/>
</dbReference>
<dbReference type="Proteomes" id="UP000602905">
    <property type="component" value="Unassembled WGS sequence"/>
</dbReference>
<comment type="caution">
    <text evidence="2">The sequence shown here is derived from an EMBL/GenBank/DDBJ whole genome shotgun (WGS) entry which is preliminary data.</text>
</comment>
<feature type="non-terminal residue" evidence="2">
    <location>
        <position position="558"/>
    </location>
</feature>
<dbReference type="CDD" id="cd09917">
    <property type="entry name" value="F-box_SF"/>
    <property type="match status" value="1"/>
</dbReference>
<evidence type="ECO:0000313" key="3">
    <source>
        <dbReference type="Proteomes" id="UP000602905"/>
    </source>
</evidence>